<dbReference type="Gene3D" id="3.40.1010.10">
    <property type="entry name" value="Cobalt-precorrin-4 Transmethylase, Domain 1"/>
    <property type="match status" value="1"/>
</dbReference>
<dbReference type="Pfam" id="PF00590">
    <property type="entry name" value="TP_methylase"/>
    <property type="match status" value="1"/>
</dbReference>
<dbReference type="InterPro" id="IPR014776">
    <property type="entry name" value="4pyrrole_Mease_sub2"/>
</dbReference>
<evidence type="ECO:0000256" key="5">
    <source>
        <dbReference type="ARBA" id="ARBA00023244"/>
    </source>
</evidence>
<evidence type="ECO:0000256" key="1">
    <source>
        <dbReference type="ARBA" id="ARBA00012162"/>
    </source>
</evidence>
<keyword evidence="9" id="KW-1185">Reference proteome</keyword>
<dbReference type="NCBIfam" id="NF004790">
    <property type="entry name" value="PRK06136.1"/>
    <property type="match status" value="1"/>
</dbReference>
<dbReference type="InterPro" id="IPR050161">
    <property type="entry name" value="Siro_Cobalamin_biosynth"/>
</dbReference>
<organism evidence="8 9">
    <name type="scientific">Shouchella xiaoxiensis</name>
    <dbReference type="NCBI Taxonomy" id="766895"/>
    <lineage>
        <taxon>Bacteria</taxon>
        <taxon>Bacillati</taxon>
        <taxon>Bacillota</taxon>
        <taxon>Bacilli</taxon>
        <taxon>Bacillales</taxon>
        <taxon>Bacillaceae</taxon>
        <taxon>Shouchella</taxon>
    </lineage>
</organism>
<dbReference type="EC" id="2.1.1.107" evidence="1"/>
<dbReference type="InterPro" id="IPR014777">
    <property type="entry name" value="4pyrrole_Mease_sub1"/>
</dbReference>
<dbReference type="PANTHER" id="PTHR45790">
    <property type="entry name" value="SIROHEME SYNTHASE-RELATED"/>
    <property type="match status" value="1"/>
</dbReference>
<evidence type="ECO:0000256" key="2">
    <source>
        <dbReference type="ARBA" id="ARBA00022603"/>
    </source>
</evidence>
<keyword evidence="4" id="KW-0949">S-adenosyl-L-methionine</keyword>
<dbReference type="InterPro" id="IPR000878">
    <property type="entry name" value="4pyrrol_Mease"/>
</dbReference>
<evidence type="ECO:0000256" key="4">
    <source>
        <dbReference type="ARBA" id="ARBA00022691"/>
    </source>
</evidence>
<dbReference type="InterPro" id="IPR035996">
    <property type="entry name" value="4pyrrol_Methylase_sf"/>
</dbReference>
<dbReference type="GO" id="GO:0004852">
    <property type="term" value="F:uroporphyrinogen-III synthase activity"/>
    <property type="evidence" value="ECO:0007669"/>
    <property type="project" value="UniProtKB-EC"/>
</dbReference>
<comment type="caution">
    <text evidence="8">The sequence shown here is derived from an EMBL/GenBank/DDBJ whole genome shotgun (WGS) entry which is preliminary data.</text>
</comment>
<dbReference type="EMBL" id="JAFBCV010000005">
    <property type="protein sequence ID" value="MBM7838745.1"/>
    <property type="molecule type" value="Genomic_DNA"/>
</dbReference>
<keyword evidence="8" id="KW-0456">Lyase</keyword>
<dbReference type="Gene3D" id="3.30.950.10">
    <property type="entry name" value="Methyltransferase, Cobalt-precorrin-4 Transmethylase, Domain 2"/>
    <property type="match status" value="1"/>
</dbReference>
<dbReference type="InterPro" id="IPR003043">
    <property type="entry name" value="Uropor_MeTrfase_CS"/>
</dbReference>
<gene>
    <name evidence="8" type="ORF">JOC54_002004</name>
</gene>
<proteinExistence type="inferred from homology"/>
<keyword evidence="3 6" id="KW-0808">Transferase</keyword>
<dbReference type="GO" id="GO:0032259">
    <property type="term" value="P:methylation"/>
    <property type="evidence" value="ECO:0007669"/>
    <property type="project" value="UniProtKB-KW"/>
</dbReference>
<dbReference type="InterPro" id="IPR006366">
    <property type="entry name" value="CobA/CysG_C"/>
</dbReference>
<evidence type="ECO:0000313" key="8">
    <source>
        <dbReference type="EMBL" id="MBM7838745.1"/>
    </source>
</evidence>
<name>A0ABS2SU09_9BACI</name>
<evidence type="ECO:0000313" key="9">
    <source>
        <dbReference type="Proteomes" id="UP001179280"/>
    </source>
</evidence>
<dbReference type="RefSeq" id="WP_204466000.1">
    <property type="nucleotide sequence ID" value="NZ_JAFBCV010000005.1"/>
</dbReference>
<dbReference type="GO" id="GO:0004851">
    <property type="term" value="F:uroporphyrin-III C-methyltransferase activity"/>
    <property type="evidence" value="ECO:0007669"/>
    <property type="project" value="UniProtKB-EC"/>
</dbReference>
<evidence type="ECO:0000256" key="6">
    <source>
        <dbReference type="RuleBase" id="RU003960"/>
    </source>
</evidence>
<reference evidence="8" key="1">
    <citation type="submission" date="2021-01" db="EMBL/GenBank/DDBJ databases">
        <title>Genomic Encyclopedia of Type Strains, Phase IV (KMG-IV): sequencing the most valuable type-strain genomes for metagenomic binning, comparative biology and taxonomic classification.</title>
        <authorList>
            <person name="Goeker M."/>
        </authorList>
    </citation>
    <scope>NUCLEOTIDE SEQUENCE</scope>
    <source>
        <strain evidence="8">DSM 21943</strain>
    </source>
</reference>
<accession>A0ABS2SU09</accession>
<keyword evidence="5" id="KW-0627">Porphyrin biosynthesis</keyword>
<feature type="domain" description="Tetrapyrrole methylase" evidence="7">
    <location>
        <begin position="6"/>
        <end position="216"/>
    </location>
</feature>
<dbReference type="InterPro" id="IPR036108">
    <property type="entry name" value="4pyrrol_syn_uPrphyn_synt_sf"/>
</dbReference>
<dbReference type="CDD" id="cd11642">
    <property type="entry name" value="SUMT"/>
    <property type="match status" value="1"/>
</dbReference>
<dbReference type="PANTHER" id="PTHR45790:SF3">
    <property type="entry name" value="S-ADENOSYL-L-METHIONINE-DEPENDENT UROPORPHYRINOGEN III METHYLTRANSFERASE, CHLOROPLASTIC"/>
    <property type="match status" value="1"/>
</dbReference>
<keyword evidence="2 6" id="KW-0489">Methyltransferase</keyword>
<sequence length="495" mass="55031">MVDKGTVYLVGAGPGDQGLISAKGLAYLEQAEVVLYDRLVNPLLLEKTKFDAELVYAGKLPQRHFLRQEAIHDEMVRYAQAGKSVVRLKGGDPGVFGRVGEEAAFLEEYNIPYEIVPGITAGIAAPAYAGIPVTHRLYGTSFAVAAGHRKGKDELELDWEALSKLDTIAFYMGVKNLPTIVENLIQNGRSESEPVLVIQWGTTTKQKTVKAELGTIVATVEHEKLSNPAITLVGEIASEYTGKSWFENKPLFGSSPLLLNDELSENVAKQLEAEGAEPFLYPRWHKTMLPLPQIEFDHYGEVAFQDAEDVTVFFKWLEEQEIDIRQLQAVFTAKTERAKAALHSYGIRPQAQSNAEAKLLLANDARFCEEGYAYQQTMLKTKVNSSKIVLNRLLEEENLTEIIVPSVAACELLLELYSDYPALRKLNLLALSPDVKQRLLSLHRPFSESVNTDAWPMTNWLNQWFEGQVDAVAGDFVHRSRQSSGTGEQAVSAVY</sequence>
<comment type="similarity">
    <text evidence="6">Belongs to the precorrin methyltransferase family.</text>
</comment>
<evidence type="ECO:0000256" key="3">
    <source>
        <dbReference type="ARBA" id="ARBA00022679"/>
    </source>
</evidence>
<dbReference type="NCBIfam" id="TIGR01469">
    <property type="entry name" value="cobA_cysG_Cterm"/>
    <property type="match status" value="1"/>
</dbReference>
<protein>
    <recommendedName>
        <fullName evidence="1">uroporphyrinogen-III C-methyltransferase</fullName>
        <ecNumber evidence="1">2.1.1.107</ecNumber>
    </recommendedName>
</protein>
<evidence type="ECO:0000259" key="7">
    <source>
        <dbReference type="Pfam" id="PF00590"/>
    </source>
</evidence>
<dbReference type="SUPFAM" id="SSF69618">
    <property type="entry name" value="HemD-like"/>
    <property type="match status" value="1"/>
</dbReference>
<dbReference type="PROSITE" id="PS00840">
    <property type="entry name" value="SUMT_2"/>
    <property type="match status" value="1"/>
</dbReference>
<dbReference type="Proteomes" id="UP001179280">
    <property type="component" value="Unassembled WGS sequence"/>
</dbReference>
<dbReference type="SUPFAM" id="SSF53790">
    <property type="entry name" value="Tetrapyrrole methylase"/>
    <property type="match status" value="1"/>
</dbReference>